<dbReference type="AlphaFoldDB" id="A0A0G4I6I5"/>
<dbReference type="PANTHER" id="PTHR43296:SF2">
    <property type="entry name" value="PEROXISOMAL 2,4-DIENOYL-COA REDUCTASE [(3E)-ENOYL-COA-PRODUCING]"/>
    <property type="match status" value="1"/>
</dbReference>
<dbReference type="FunFam" id="3.40.50.720:FF:000084">
    <property type="entry name" value="Short-chain dehydrogenase reductase"/>
    <property type="match status" value="1"/>
</dbReference>
<dbReference type="GO" id="GO:0008670">
    <property type="term" value="F:2,4-dienoyl-CoA reductase (NADPH) activity"/>
    <property type="evidence" value="ECO:0007669"/>
    <property type="project" value="InterPro"/>
</dbReference>
<dbReference type="GO" id="GO:0005777">
    <property type="term" value="C:peroxisome"/>
    <property type="evidence" value="ECO:0007669"/>
    <property type="project" value="TreeGrafter"/>
</dbReference>
<dbReference type="EC" id="1.3.1.124" evidence="3"/>
<dbReference type="SUPFAM" id="SSF51735">
    <property type="entry name" value="NAD(P)-binding Rossmann-fold domains"/>
    <property type="match status" value="1"/>
</dbReference>
<dbReference type="CDD" id="cd05369">
    <property type="entry name" value="TER_DECR_SDR_a"/>
    <property type="match status" value="1"/>
</dbReference>
<evidence type="ECO:0000256" key="1">
    <source>
        <dbReference type="ARBA" id="ARBA00022857"/>
    </source>
</evidence>
<dbReference type="PhylomeDB" id="A0A0G4I6I5"/>
<comment type="catalytic activity">
    <reaction evidence="5">
        <text>a (2E,4Z)-dienoyl-CoA + NADPH + H(+) = a 4,5-saturated-(3E)-enoyl-CoA + NADP(+)</text>
        <dbReference type="Rhea" id="RHEA:61892"/>
        <dbReference type="ChEBI" id="CHEBI:15378"/>
        <dbReference type="ChEBI" id="CHEBI:57783"/>
        <dbReference type="ChEBI" id="CHEBI:58349"/>
        <dbReference type="ChEBI" id="CHEBI:85099"/>
        <dbReference type="ChEBI" id="CHEBI:85493"/>
        <dbReference type="EC" id="1.3.1.124"/>
    </reaction>
</comment>
<dbReference type="VEuPathDB" id="CryptoDB:Cvel_11427"/>
<evidence type="ECO:0000256" key="6">
    <source>
        <dbReference type="SAM" id="MobiDB-lite"/>
    </source>
</evidence>
<dbReference type="Gene3D" id="3.40.50.720">
    <property type="entry name" value="NAD(P)-binding Rossmann-like Domain"/>
    <property type="match status" value="1"/>
</dbReference>
<dbReference type="InterPro" id="IPR036291">
    <property type="entry name" value="NAD(P)-bd_dom_sf"/>
</dbReference>
<organism evidence="7">
    <name type="scientific">Chromera velia CCMP2878</name>
    <dbReference type="NCBI Taxonomy" id="1169474"/>
    <lineage>
        <taxon>Eukaryota</taxon>
        <taxon>Sar</taxon>
        <taxon>Alveolata</taxon>
        <taxon>Colpodellida</taxon>
        <taxon>Chromeraceae</taxon>
        <taxon>Chromera</taxon>
    </lineage>
</organism>
<sequence>MSSFRLDCLRGKVAFVTGGGTGICKGICKVLMSHGADTCIVSRKMPVLEEAAKELSQATGRQCLPVSADVRDDASLESAVQTALKKFGHIDILVNGAAGNFLCPLEKLSAKGFKTVMEIDAQGTFNASQAVYKLAFSKQREGGVIINISATLHYNGCLLQTHAGAAKAAIDAMTKHMAVEWGPANVRVLGIAPGPIAGTEGMSRLDPFTNADSMGDRTQKRQTRSNAHSPNDLLSMYIPLQRMGVPADIGFACLFFCLPEAAYVTGQTLVVDGGQALTVPNFTVLDPRISAKWARRDQQQASL</sequence>
<keyword evidence="1" id="KW-0521">NADP</keyword>
<accession>A0A0G4I6I5</accession>
<comment type="catalytic activity">
    <reaction evidence="4">
        <text>a (2E,4E)-dienoyl-CoA + NADPH + H(+) = a 4,5-saturated-(3E)-enoyl-CoA + NADP(+)</text>
        <dbReference type="Rhea" id="RHEA:45912"/>
        <dbReference type="ChEBI" id="CHEBI:15378"/>
        <dbReference type="ChEBI" id="CHEBI:57783"/>
        <dbReference type="ChEBI" id="CHEBI:58349"/>
        <dbReference type="ChEBI" id="CHEBI:85101"/>
        <dbReference type="ChEBI" id="CHEBI:85493"/>
        <dbReference type="EC" id="1.3.1.124"/>
    </reaction>
</comment>
<evidence type="ECO:0000313" key="7">
    <source>
        <dbReference type="EMBL" id="CEM52657.1"/>
    </source>
</evidence>
<gene>
    <name evidence="7" type="ORF">Cvel_11427</name>
</gene>
<name>A0A0G4I6I5_9ALVE</name>
<dbReference type="PRINTS" id="PR00081">
    <property type="entry name" value="GDHRDH"/>
</dbReference>
<dbReference type="PRINTS" id="PR00080">
    <property type="entry name" value="SDRFAMILY"/>
</dbReference>
<protein>
    <recommendedName>
        <fullName evidence="3">2,4-dienoyl-CoA reductase [(3E)-enoyl-CoA-producing]</fullName>
        <ecNumber evidence="3">1.3.1.124</ecNumber>
    </recommendedName>
</protein>
<evidence type="ECO:0000256" key="2">
    <source>
        <dbReference type="ARBA" id="ARBA00023002"/>
    </source>
</evidence>
<dbReference type="GO" id="GO:0009062">
    <property type="term" value="P:fatty acid catabolic process"/>
    <property type="evidence" value="ECO:0007669"/>
    <property type="project" value="InterPro"/>
</dbReference>
<dbReference type="InterPro" id="IPR002347">
    <property type="entry name" value="SDR_fam"/>
</dbReference>
<dbReference type="EMBL" id="CDMZ01005328">
    <property type="protein sequence ID" value="CEM52657.1"/>
    <property type="molecule type" value="Genomic_DNA"/>
</dbReference>
<evidence type="ECO:0000256" key="4">
    <source>
        <dbReference type="ARBA" id="ARBA00048009"/>
    </source>
</evidence>
<reference evidence="7" key="1">
    <citation type="submission" date="2014-11" db="EMBL/GenBank/DDBJ databases">
        <authorList>
            <person name="Otto D Thomas"/>
            <person name="Naeem Raeece"/>
        </authorList>
    </citation>
    <scope>NUCLEOTIDE SEQUENCE</scope>
</reference>
<keyword evidence="2" id="KW-0560">Oxidoreductase</keyword>
<evidence type="ECO:0000256" key="3">
    <source>
        <dbReference type="ARBA" id="ARBA00026117"/>
    </source>
</evidence>
<dbReference type="Pfam" id="PF13561">
    <property type="entry name" value="adh_short_C2"/>
    <property type="match status" value="1"/>
</dbReference>
<evidence type="ECO:0000256" key="5">
    <source>
        <dbReference type="ARBA" id="ARBA00048340"/>
    </source>
</evidence>
<feature type="region of interest" description="Disordered" evidence="6">
    <location>
        <begin position="202"/>
        <end position="228"/>
    </location>
</feature>
<proteinExistence type="predicted"/>
<dbReference type="InterPro" id="IPR045017">
    <property type="entry name" value="DECR2-like"/>
</dbReference>
<dbReference type="PANTHER" id="PTHR43296">
    <property type="entry name" value="PEROXISOMAL 2,4-DIENOYL-COA REDUCTASE"/>
    <property type="match status" value="1"/>
</dbReference>